<dbReference type="Proteomes" id="UP001259982">
    <property type="component" value="Unassembled WGS sequence"/>
</dbReference>
<gene>
    <name evidence="2" type="ORF">RM531_08285</name>
</gene>
<accession>A0ABU3B7M6</accession>
<dbReference type="SUPFAM" id="SSF109604">
    <property type="entry name" value="HD-domain/PDEase-like"/>
    <property type="match status" value="1"/>
</dbReference>
<protein>
    <submittedName>
        <fullName evidence="2">HD domain-containing protein</fullName>
    </submittedName>
</protein>
<dbReference type="SMART" id="SM00471">
    <property type="entry name" value="HDc"/>
    <property type="match status" value="1"/>
</dbReference>
<dbReference type="PANTHER" id="PTHR46246">
    <property type="entry name" value="GUANOSINE-3',5'-BIS(DIPHOSPHATE) 3'-PYROPHOSPHOHYDROLASE MESH1"/>
    <property type="match status" value="1"/>
</dbReference>
<dbReference type="EMBL" id="JAVRHY010000006">
    <property type="protein sequence ID" value="MDT0618473.1"/>
    <property type="molecule type" value="Genomic_DNA"/>
</dbReference>
<dbReference type="Pfam" id="PF13328">
    <property type="entry name" value="HD_4"/>
    <property type="match status" value="1"/>
</dbReference>
<evidence type="ECO:0000313" key="3">
    <source>
        <dbReference type="Proteomes" id="UP001259982"/>
    </source>
</evidence>
<reference evidence="2 3" key="1">
    <citation type="submission" date="2023-09" db="EMBL/GenBank/DDBJ databases">
        <authorList>
            <person name="Rey-Velasco X."/>
        </authorList>
    </citation>
    <scope>NUCLEOTIDE SEQUENCE [LARGE SCALE GENOMIC DNA]</scope>
    <source>
        <strain evidence="2 3">P385</strain>
    </source>
</reference>
<keyword evidence="3" id="KW-1185">Reference proteome</keyword>
<sequence>MNKQMSTEVPEAAEPEMARGCELFSGYKNEETVLVGRARVLCQVAHAGQIRKYTGERYENHPFEVARRVARVGGSPAMIAAALLHDVVEDSEYSIGFIARHFPRQVAEMVGELTGVPSGLGYSRRARKAMDRARMAAASEGAQTIKLADISHNTESIVVHDPRFSRVYLTECAGLLSILDRGDQGLWRSAYEGIKAGADQIGILLPGADRLDALARR</sequence>
<feature type="domain" description="HD/PDEase" evidence="1">
    <location>
        <begin position="54"/>
        <end position="163"/>
    </location>
</feature>
<proteinExistence type="predicted"/>
<dbReference type="Gene3D" id="1.10.3210.10">
    <property type="entry name" value="Hypothetical protein af1432"/>
    <property type="match status" value="1"/>
</dbReference>
<dbReference type="PANTHER" id="PTHR46246:SF1">
    <property type="entry name" value="GUANOSINE-3',5'-BIS(DIPHOSPHATE) 3'-PYROPHOSPHOHYDROLASE MESH1"/>
    <property type="match status" value="1"/>
</dbReference>
<dbReference type="InterPro" id="IPR052194">
    <property type="entry name" value="MESH1"/>
</dbReference>
<dbReference type="InterPro" id="IPR003607">
    <property type="entry name" value="HD/PDEase_dom"/>
</dbReference>
<evidence type="ECO:0000259" key="1">
    <source>
        <dbReference type="SMART" id="SM00471"/>
    </source>
</evidence>
<comment type="caution">
    <text evidence="2">The sequence shown here is derived from an EMBL/GenBank/DDBJ whole genome shotgun (WGS) entry which is preliminary data.</text>
</comment>
<evidence type="ECO:0000313" key="2">
    <source>
        <dbReference type="EMBL" id="MDT0618473.1"/>
    </source>
</evidence>
<organism evidence="2 3">
    <name type="scientific">Spectribacter acetivorans</name>
    <dbReference type="NCBI Taxonomy" id="3075603"/>
    <lineage>
        <taxon>Bacteria</taxon>
        <taxon>Pseudomonadati</taxon>
        <taxon>Pseudomonadota</taxon>
        <taxon>Gammaproteobacteria</taxon>
        <taxon>Salinisphaerales</taxon>
        <taxon>Salinisphaeraceae</taxon>
        <taxon>Spectribacter</taxon>
    </lineage>
</organism>
<name>A0ABU3B7M6_9GAMM</name>
<dbReference type="RefSeq" id="WP_311658592.1">
    <property type="nucleotide sequence ID" value="NZ_JAVRHY010000006.1"/>
</dbReference>